<gene>
    <name evidence="2" type="ORF">V6N11_034023</name>
</gene>
<keyword evidence="3" id="KW-1185">Reference proteome</keyword>
<organism evidence="2 3">
    <name type="scientific">Hibiscus sabdariffa</name>
    <name type="common">roselle</name>
    <dbReference type="NCBI Taxonomy" id="183260"/>
    <lineage>
        <taxon>Eukaryota</taxon>
        <taxon>Viridiplantae</taxon>
        <taxon>Streptophyta</taxon>
        <taxon>Embryophyta</taxon>
        <taxon>Tracheophyta</taxon>
        <taxon>Spermatophyta</taxon>
        <taxon>Magnoliopsida</taxon>
        <taxon>eudicotyledons</taxon>
        <taxon>Gunneridae</taxon>
        <taxon>Pentapetalae</taxon>
        <taxon>rosids</taxon>
        <taxon>malvids</taxon>
        <taxon>Malvales</taxon>
        <taxon>Malvaceae</taxon>
        <taxon>Malvoideae</taxon>
        <taxon>Hibiscus</taxon>
    </lineage>
</organism>
<reference evidence="2 3" key="1">
    <citation type="journal article" date="2024" name="G3 (Bethesda)">
        <title>Genome assembly of Hibiscus sabdariffa L. provides insights into metabolisms of medicinal natural products.</title>
        <authorList>
            <person name="Kim T."/>
        </authorList>
    </citation>
    <scope>NUCLEOTIDE SEQUENCE [LARGE SCALE GENOMIC DNA]</scope>
    <source>
        <strain evidence="2">TK-2024</strain>
        <tissue evidence="2">Old leaves</tissue>
    </source>
</reference>
<evidence type="ECO:0000256" key="1">
    <source>
        <dbReference type="SAM" id="MobiDB-lite"/>
    </source>
</evidence>
<proteinExistence type="predicted"/>
<feature type="region of interest" description="Disordered" evidence="1">
    <location>
        <begin position="1"/>
        <end position="29"/>
    </location>
</feature>
<feature type="compositionally biased region" description="Polar residues" evidence="1">
    <location>
        <begin position="46"/>
        <end position="55"/>
    </location>
</feature>
<feature type="region of interest" description="Disordered" evidence="1">
    <location>
        <begin position="46"/>
        <end position="94"/>
    </location>
</feature>
<name>A0ABR2S1M5_9ROSI</name>
<sequence>MSSPTAPALVSQAGLPSTMQPTRAGNVESFREPVVSTGSSVAALSGNQAAASSSPVDMGIPHNPNVSQTCLGNDYAGNATSSGPTPDLDPNSCVSPEFDVVVGPGVVSCSNVHPMSAVGLDKTICMEVLVDA</sequence>
<feature type="compositionally biased region" description="Polar residues" evidence="1">
    <location>
        <begin position="14"/>
        <end position="23"/>
    </location>
</feature>
<evidence type="ECO:0000313" key="2">
    <source>
        <dbReference type="EMBL" id="KAK9018980.1"/>
    </source>
</evidence>
<dbReference type="EMBL" id="JBBPBN010000018">
    <property type="protein sequence ID" value="KAK9018980.1"/>
    <property type="molecule type" value="Genomic_DNA"/>
</dbReference>
<dbReference type="Proteomes" id="UP001396334">
    <property type="component" value="Unassembled WGS sequence"/>
</dbReference>
<protein>
    <submittedName>
        <fullName evidence="2">Uncharacterized protein</fullName>
    </submittedName>
</protein>
<comment type="caution">
    <text evidence="2">The sequence shown here is derived from an EMBL/GenBank/DDBJ whole genome shotgun (WGS) entry which is preliminary data.</text>
</comment>
<accession>A0ABR2S1M5</accession>
<evidence type="ECO:0000313" key="3">
    <source>
        <dbReference type="Proteomes" id="UP001396334"/>
    </source>
</evidence>